<dbReference type="PANTHER" id="PTHR44688:SF16">
    <property type="entry name" value="DNA-BINDING TRANSCRIPTIONAL ACTIVATOR DEVR_DOSR"/>
    <property type="match status" value="1"/>
</dbReference>
<evidence type="ECO:0000256" key="2">
    <source>
        <dbReference type="ARBA" id="ARBA00023125"/>
    </source>
</evidence>
<evidence type="ECO:0000259" key="4">
    <source>
        <dbReference type="PROSITE" id="PS50043"/>
    </source>
</evidence>
<dbReference type="RefSeq" id="WP_307235414.1">
    <property type="nucleotide sequence ID" value="NZ_JAUSVF010000003.1"/>
</dbReference>
<dbReference type="Pfam" id="PF03472">
    <property type="entry name" value="Autoind_bind"/>
    <property type="match status" value="1"/>
</dbReference>
<dbReference type="PROSITE" id="PS50043">
    <property type="entry name" value="HTH_LUXR_2"/>
    <property type="match status" value="1"/>
</dbReference>
<keyword evidence="3" id="KW-0804">Transcription</keyword>
<dbReference type="Gene3D" id="1.10.10.10">
    <property type="entry name" value="Winged helix-like DNA-binding domain superfamily/Winged helix DNA-binding domain"/>
    <property type="match status" value="1"/>
</dbReference>
<reference evidence="5 6" key="1">
    <citation type="submission" date="2023-07" db="EMBL/GenBank/DDBJ databases">
        <title>Genomic Encyclopedia of Type Strains, Phase IV (KMG-IV): sequencing the most valuable type-strain genomes for metagenomic binning, comparative biology and taxonomic classification.</title>
        <authorList>
            <person name="Goeker M."/>
        </authorList>
    </citation>
    <scope>NUCLEOTIDE SEQUENCE [LARGE SCALE GENOMIC DNA]</scope>
    <source>
        <strain evidence="5 6">DSM 1112</strain>
    </source>
</reference>
<dbReference type="InterPro" id="IPR036388">
    <property type="entry name" value="WH-like_DNA-bd_sf"/>
</dbReference>
<sequence>MNKSGQEMPQISSALRALRSIGSSEHFAVVLDKIRSQYLLDHMTFLIVNDGISPRTFPFYCTTYPPEWTDIYLSRNYFVVDPVTELSRTGFLPVDWSELKRRSAEAQVFFKQARSWGIGRHGLSLPVRGPNGERSILSVTSNADGTAWSRIRNSRIHDLHVLAHCLHEKAIFLSNRRSGCAYRTLSRREKQCLELLAQGRLIKRVASDLGISESAVRLYLRSARGKLGATTLYQTIAKASFLEKICI</sequence>
<name>A0ABU0C1V1_9HYPH</name>
<evidence type="ECO:0000256" key="3">
    <source>
        <dbReference type="ARBA" id="ARBA00023163"/>
    </source>
</evidence>
<dbReference type="InterPro" id="IPR036693">
    <property type="entry name" value="TF_LuxR_autoind-bd_dom_sf"/>
</dbReference>
<dbReference type="SMART" id="SM00421">
    <property type="entry name" value="HTH_LUXR"/>
    <property type="match status" value="1"/>
</dbReference>
<dbReference type="SUPFAM" id="SSF46894">
    <property type="entry name" value="C-terminal effector domain of the bipartite response regulators"/>
    <property type="match status" value="1"/>
</dbReference>
<dbReference type="Proteomes" id="UP001230207">
    <property type="component" value="Unassembled WGS sequence"/>
</dbReference>
<gene>
    <name evidence="5" type="ORF">QO002_005298</name>
</gene>
<dbReference type="InterPro" id="IPR005143">
    <property type="entry name" value="TF_LuxR_autoind-bd_dom"/>
</dbReference>
<dbReference type="SUPFAM" id="SSF75516">
    <property type="entry name" value="Pheromone-binding domain of LuxR-like quorum-sensing transcription factors"/>
    <property type="match status" value="1"/>
</dbReference>
<dbReference type="InterPro" id="IPR016032">
    <property type="entry name" value="Sig_transdc_resp-reg_C-effctor"/>
</dbReference>
<dbReference type="EMBL" id="JAUSVF010000003">
    <property type="protein sequence ID" value="MDQ0323092.1"/>
    <property type="molecule type" value="Genomic_DNA"/>
</dbReference>
<dbReference type="PRINTS" id="PR00038">
    <property type="entry name" value="HTHLUXR"/>
</dbReference>
<keyword evidence="2 5" id="KW-0238">DNA-binding</keyword>
<dbReference type="PANTHER" id="PTHR44688">
    <property type="entry name" value="DNA-BINDING TRANSCRIPTIONAL ACTIVATOR DEVR_DOSR"/>
    <property type="match status" value="1"/>
</dbReference>
<dbReference type="Gene3D" id="3.30.450.80">
    <property type="entry name" value="Transcription factor LuxR-like, autoinducer-binding domain"/>
    <property type="match status" value="1"/>
</dbReference>
<evidence type="ECO:0000313" key="5">
    <source>
        <dbReference type="EMBL" id="MDQ0323092.1"/>
    </source>
</evidence>
<dbReference type="CDD" id="cd06170">
    <property type="entry name" value="LuxR_C_like"/>
    <property type="match status" value="1"/>
</dbReference>
<evidence type="ECO:0000256" key="1">
    <source>
        <dbReference type="ARBA" id="ARBA00023015"/>
    </source>
</evidence>
<comment type="caution">
    <text evidence="5">The sequence shown here is derived from an EMBL/GenBank/DDBJ whole genome shotgun (WGS) entry which is preliminary data.</text>
</comment>
<feature type="domain" description="HTH luxR-type" evidence="4">
    <location>
        <begin position="178"/>
        <end position="243"/>
    </location>
</feature>
<keyword evidence="1" id="KW-0805">Transcription regulation</keyword>
<dbReference type="GO" id="GO:0003677">
    <property type="term" value="F:DNA binding"/>
    <property type="evidence" value="ECO:0007669"/>
    <property type="project" value="UniProtKB-KW"/>
</dbReference>
<accession>A0ABU0C1V1</accession>
<dbReference type="Pfam" id="PF00196">
    <property type="entry name" value="GerE"/>
    <property type="match status" value="1"/>
</dbReference>
<organism evidence="5 6">
    <name type="scientific">Pararhizobium capsulatum DSM 1112</name>
    <dbReference type="NCBI Taxonomy" id="1121113"/>
    <lineage>
        <taxon>Bacteria</taxon>
        <taxon>Pseudomonadati</taxon>
        <taxon>Pseudomonadota</taxon>
        <taxon>Alphaproteobacteria</taxon>
        <taxon>Hyphomicrobiales</taxon>
        <taxon>Rhizobiaceae</taxon>
        <taxon>Rhizobium/Agrobacterium group</taxon>
        <taxon>Pararhizobium</taxon>
    </lineage>
</organism>
<dbReference type="InterPro" id="IPR000792">
    <property type="entry name" value="Tscrpt_reg_LuxR_C"/>
</dbReference>
<proteinExistence type="predicted"/>
<protein>
    <submittedName>
        <fullName evidence="5">DNA-binding CsgD family transcriptional regulator</fullName>
    </submittedName>
</protein>
<keyword evidence="6" id="KW-1185">Reference proteome</keyword>
<evidence type="ECO:0000313" key="6">
    <source>
        <dbReference type="Proteomes" id="UP001230207"/>
    </source>
</evidence>